<dbReference type="NCBIfam" id="NF038310">
    <property type="entry name" value="lysogeny_AimR"/>
    <property type="match status" value="1"/>
</dbReference>
<accession>A0A6I5A5T1</accession>
<protein>
    <submittedName>
        <fullName evidence="1">Uncharacterized protein</fullName>
    </submittedName>
</protein>
<evidence type="ECO:0000313" key="2">
    <source>
        <dbReference type="Proteomes" id="UP000468638"/>
    </source>
</evidence>
<reference evidence="1 2" key="1">
    <citation type="submission" date="2019-11" db="EMBL/GenBank/DDBJ databases">
        <title>Genome sequences of 17 halophilic strains isolated from different environments.</title>
        <authorList>
            <person name="Furrow R.E."/>
        </authorList>
    </citation>
    <scope>NUCLEOTIDE SEQUENCE [LARGE SCALE GENOMIC DNA]</scope>
    <source>
        <strain evidence="1 2">22514_16_FS</strain>
    </source>
</reference>
<proteinExistence type="predicted"/>
<name>A0A6I5A5T1_9BACI</name>
<sequence length="363" mass="42890">MIQPQNNSSTFQWHQWTEQDAQHAIAPFLQEGFEASLHNVQRMLSLQYDSETTAQLMKTLCLETNSDLNQRHALEYMYMNAFFQELLDMIEKNKVSSNPTNRQWAYIYELIWNRIAKKPDPNLTLQKIKELIPLDEGSEVLQTFLIQYSYFDLLAYGEFGNYYQRLVEQVSGIDSPFLSYYFQLRLEDFQFYYHWKRNEVIIARKYAFRALNKTMSPFKKCHLQIALAESYSIIDYDQAIFHMNEALNIADYYQFAIRDAIRTRFYPFISAVHNKTEGVTTTDLPEQAHLAAARGDVGKVQEILGDCEELTPFQEYYLGLATQSVRLLTNSYRRLMNEYGDYYYAMLPFQELQRIKTHNTITL</sequence>
<organism evidence="1 2">
    <name type="scientific">Pontibacillus yanchengensis</name>
    <dbReference type="NCBI Taxonomy" id="462910"/>
    <lineage>
        <taxon>Bacteria</taxon>
        <taxon>Bacillati</taxon>
        <taxon>Bacillota</taxon>
        <taxon>Bacilli</taxon>
        <taxon>Bacillales</taxon>
        <taxon>Bacillaceae</taxon>
        <taxon>Pontibacillus</taxon>
    </lineage>
</organism>
<evidence type="ECO:0000313" key="1">
    <source>
        <dbReference type="EMBL" id="MYL35710.1"/>
    </source>
</evidence>
<gene>
    <name evidence="1" type="ORF">GLW05_19205</name>
</gene>
<dbReference type="OrthoDB" id="2692106at2"/>
<dbReference type="EMBL" id="WMEQ01000020">
    <property type="protein sequence ID" value="MYL35710.1"/>
    <property type="molecule type" value="Genomic_DNA"/>
</dbReference>
<dbReference type="RefSeq" id="WP_160910195.1">
    <property type="nucleotide sequence ID" value="NZ_WMEQ01000020.1"/>
</dbReference>
<dbReference type="AlphaFoldDB" id="A0A6I5A5T1"/>
<comment type="caution">
    <text evidence="1">The sequence shown here is derived from an EMBL/GenBank/DDBJ whole genome shotgun (WGS) entry which is preliminary data.</text>
</comment>
<dbReference type="Proteomes" id="UP000468638">
    <property type="component" value="Unassembled WGS sequence"/>
</dbReference>
<dbReference type="Pfam" id="PF22871">
    <property type="entry name" value="AimR"/>
    <property type="match status" value="1"/>
</dbReference>
<dbReference type="InterPro" id="IPR047705">
    <property type="entry name" value="AimR-like"/>
</dbReference>